<feature type="compositionally biased region" description="Polar residues" evidence="3">
    <location>
        <begin position="126"/>
        <end position="137"/>
    </location>
</feature>
<dbReference type="GO" id="GO:0005525">
    <property type="term" value="F:GTP binding"/>
    <property type="evidence" value="ECO:0007669"/>
    <property type="project" value="UniProtKB-KW"/>
</dbReference>
<evidence type="ECO:0000259" key="4">
    <source>
        <dbReference type="Pfam" id="PF00735"/>
    </source>
</evidence>
<feature type="region of interest" description="Disordered" evidence="3">
    <location>
        <begin position="27"/>
        <end position="161"/>
    </location>
</feature>
<evidence type="ECO:0000256" key="1">
    <source>
        <dbReference type="RuleBase" id="RU004560"/>
    </source>
</evidence>
<feature type="compositionally biased region" description="Basic and acidic residues" evidence="3">
    <location>
        <begin position="39"/>
        <end position="50"/>
    </location>
</feature>
<dbReference type="PANTHER" id="PTHR32046">
    <property type="entry name" value="G DOMAIN-CONTAINING PROTEIN"/>
    <property type="match status" value="1"/>
</dbReference>
<feature type="coiled-coil region" evidence="2">
    <location>
        <begin position="579"/>
        <end position="613"/>
    </location>
</feature>
<dbReference type="PANTHER" id="PTHR32046:SF14">
    <property type="match status" value="1"/>
</dbReference>
<gene>
    <name evidence="5" type="ORF">DSTB1V02_LOCUS9884</name>
</gene>
<dbReference type="AlphaFoldDB" id="A0A7R9A9R2"/>
<dbReference type="InterPro" id="IPR027417">
    <property type="entry name" value="P-loop_NTPase"/>
</dbReference>
<dbReference type="EMBL" id="LR902169">
    <property type="protein sequence ID" value="CAD7250101.1"/>
    <property type="molecule type" value="Genomic_DNA"/>
</dbReference>
<evidence type="ECO:0000313" key="6">
    <source>
        <dbReference type="Proteomes" id="UP000677054"/>
    </source>
</evidence>
<dbReference type="Gene3D" id="3.40.50.300">
    <property type="entry name" value="P-loop containing nucleotide triphosphate hydrolases"/>
    <property type="match status" value="1"/>
</dbReference>
<dbReference type="SUPFAM" id="SSF52540">
    <property type="entry name" value="P-loop containing nucleoside triphosphate hydrolases"/>
    <property type="match status" value="2"/>
</dbReference>
<evidence type="ECO:0000256" key="3">
    <source>
        <dbReference type="SAM" id="MobiDB-lite"/>
    </source>
</evidence>
<dbReference type="EMBL" id="CAJPEV010002652">
    <property type="protein sequence ID" value="CAG0897640.1"/>
    <property type="molecule type" value="Genomic_DNA"/>
</dbReference>
<keyword evidence="1" id="KW-0342">GTP-binding</keyword>
<feature type="domain" description="Septin-type G" evidence="4">
    <location>
        <begin position="320"/>
        <end position="400"/>
    </location>
</feature>
<feature type="compositionally biased region" description="Basic and acidic residues" evidence="3">
    <location>
        <begin position="70"/>
        <end position="97"/>
    </location>
</feature>
<dbReference type="InterPro" id="IPR030379">
    <property type="entry name" value="G_SEPTIN_dom"/>
</dbReference>
<reference evidence="5" key="1">
    <citation type="submission" date="2020-11" db="EMBL/GenBank/DDBJ databases">
        <authorList>
            <person name="Tran Van P."/>
        </authorList>
    </citation>
    <scope>NUCLEOTIDE SEQUENCE</scope>
</reference>
<feature type="compositionally biased region" description="Basic and acidic residues" evidence="3">
    <location>
        <begin position="138"/>
        <end position="151"/>
    </location>
</feature>
<evidence type="ECO:0000256" key="2">
    <source>
        <dbReference type="SAM" id="Coils"/>
    </source>
</evidence>
<protein>
    <recommendedName>
        <fullName evidence="4">Septin-type G domain-containing protein</fullName>
    </recommendedName>
</protein>
<name>A0A7R9A9R2_9CRUS</name>
<accession>A0A7R9A9R2</accession>
<sequence>MMNSLSDIPDCRRTLHLLRVYPQSSLRQKPSILGQPHRRYVEEQKDASKEEEVDDFPMERKLSEDIGVLHLEKEKMEQGSDDLEKSEEIQPNSEHHPPSAGSFLPSERNLQLPSSNHPQEQPMPQLISQHPETVSSDSHIESTSEEEKQIHQEGITSYPAGSFGPHMPLPLNFNSYLMHYPQNSLMPQFYPGLPLRMPSAEFQPDLHVKMPIAPDLHQGYAIGQETRTLGPLQFWKYGFIGNQQVPSTGPIDPISDNMPDNEGREKMELSLAQKMKETSRNIDGFIHQLPMRETLRDDNHRLAKYEIGEEGPTYESGRVLMLIGATGTGKTTLINAMVNYVYGVKWEDNFRFKIILDEGGKKSQAHSQTRSISAYVLHKQEGFAIPYTLTVVDTPGFGDTAGIKADEDLRIQIKNFFSSGGTIGMDQLHGIGFVVQASLARLTPTQKYIFNSILAVFGKDVEKSIYVLTTFSDSEKAPVLAAIQEASIPYREHYKFSNSAFFVNPSDDSDSKILNTFFWDLGMKSFQNFLLSFVESDPVSLTMTKEVLEERERLEAALAAILPQIRIAKGNSLTAKELLEELIKDFNQERVKVLELTREAHKCKQKLEEIALNPNPLGITDYIDLLIQRETQEGKPGFLQRIKYLEDAKEKAELAKKLKDGFDPFQVYRKEFEEKGIDISAFNPNPDQDRSIISRLKGVFKGVKDKFAFVEHDLLRMDNEGYDKGNVKSLFYRPLRESAAPVQSSSSIFKKEVTRLE</sequence>
<dbReference type="OrthoDB" id="2386367at2759"/>
<organism evidence="5">
    <name type="scientific">Darwinula stevensoni</name>
    <dbReference type="NCBI Taxonomy" id="69355"/>
    <lineage>
        <taxon>Eukaryota</taxon>
        <taxon>Metazoa</taxon>
        <taxon>Ecdysozoa</taxon>
        <taxon>Arthropoda</taxon>
        <taxon>Crustacea</taxon>
        <taxon>Oligostraca</taxon>
        <taxon>Ostracoda</taxon>
        <taxon>Podocopa</taxon>
        <taxon>Podocopida</taxon>
        <taxon>Darwinulocopina</taxon>
        <taxon>Darwinuloidea</taxon>
        <taxon>Darwinulidae</taxon>
        <taxon>Darwinula</taxon>
    </lineage>
</organism>
<comment type="similarity">
    <text evidence="1">Belongs to the TRAFAC class TrmE-Era-EngA-EngB-Septin-like GTPase superfamily. Septin GTPase family.</text>
</comment>
<dbReference type="CDD" id="cd00882">
    <property type="entry name" value="Ras_like_GTPase"/>
    <property type="match status" value="1"/>
</dbReference>
<keyword evidence="1" id="KW-0547">Nucleotide-binding</keyword>
<dbReference type="Pfam" id="PF00735">
    <property type="entry name" value="Septin"/>
    <property type="match status" value="1"/>
</dbReference>
<evidence type="ECO:0000313" key="5">
    <source>
        <dbReference type="EMBL" id="CAD7250101.1"/>
    </source>
</evidence>
<keyword evidence="2" id="KW-0175">Coiled coil</keyword>
<keyword evidence="6" id="KW-1185">Reference proteome</keyword>
<proteinExistence type="inferred from homology"/>
<feature type="compositionally biased region" description="Polar residues" evidence="3">
    <location>
        <begin position="108"/>
        <end position="119"/>
    </location>
</feature>
<dbReference type="Proteomes" id="UP000677054">
    <property type="component" value="Unassembled WGS sequence"/>
</dbReference>